<reference evidence="1" key="4">
    <citation type="submission" date="2025-09" db="UniProtKB">
        <authorList>
            <consortium name="Ensembl"/>
        </authorList>
    </citation>
    <scope>IDENTIFICATION</scope>
</reference>
<sequence>KGKELRLYLIRCFSLFFQQLYNLFKLVVRYFNVFLVQNFNNISRFFNIYLPIFICVQGIEDPAKFLLWDDLKSMHGLHHLPNIHGSLLINNFFIFFLQIHHDLLHPSNQLADPLLDAGSCFCVFRDQSIFLIFN</sequence>
<evidence type="ECO:0000313" key="2">
    <source>
        <dbReference type="Proteomes" id="UP000008144"/>
    </source>
</evidence>
<name>H2XL60_CIOIN</name>
<keyword evidence="2" id="KW-1185">Reference proteome</keyword>
<reference evidence="2" key="1">
    <citation type="journal article" date="2002" name="Science">
        <title>The draft genome of Ciona intestinalis: insights into chordate and vertebrate origins.</title>
        <authorList>
            <person name="Dehal P."/>
            <person name="Satou Y."/>
            <person name="Campbell R.K."/>
            <person name="Chapman J."/>
            <person name="Degnan B."/>
            <person name="De Tomaso A."/>
            <person name="Davidson B."/>
            <person name="Di Gregorio A."/>
            <person name="Gelpke M."/>
            <person name="Goodstein D.M."/>
            <person name="Harafuji N."/>
            <person name="Hastings K.E."/>
            <person name="Ho I."/>
            <person name="Hotta K."/>
            <person name="Huang W."/>
            <person name="Kawashima T."/>
            <person name="Lemaire P."/>
            <person name="Martinez D."/>
            <person name="Meinertzhagen I.A."/>
            <person name="Necula S."/>
            <person name="Nonaka M."/>
            <person name="Putnam N."/>
            <person name="Rash S."/>
            <person name="Saiga H."/>
            <person name="Satake M."/>
            <person name="Terry A."/>
            <person name="Yamada L."/>
            <person name="Wang H.G."/>
            <person name="Awazu S."/>
            <person name="Azumi K."/>
            <person name="Boore J."/>
            <person name="Branno M."/>
            <person name="Chin-Bow S."/>
            <person name="DeSantis R."/>
            <person name="Doyle S."/>
            <person name="Francino P."/>
            <person name="Keys D.N."/>
            <person name="Haga S."/>
            <person name="Hayashi H."/>
            <person name="Hino K."/>
            <person name="Imai K.S."/>
            <person name="Inaba K."/>
            <person name="Kano S."/>
            <person name="Kobayashi K."/>
            <person name="Kobayashi M."/>
            <person name="Lee B.I."/>
            <person name="Makabe K.W."/>
            <person name="Manohar C."/>
            <person name="Matassi G."/>
            <person name="Medina M."/>
            <person name="Mochizuki Y."/>
            <person name="Mount S."/>
            <person name="Morishita T."/>
            <person name="Miura S."/>
            <person name="Nakayama A."/>
            <person name="Nishizaka S."/>
            <person name="Nomoto H."/>
            <person name="Ohta F."/>
            <person name="Oishi K."/>
            <person name="Rigoutsos I."/>
            <person name="Sano M."/>
            <person name="Sasaki A."/>
            <person name="Sasakura Y."/>
            <person name="Shoguchi E."/>
            <person name="Shin-i T."/>
            <person name="Spagnuolo A."/>
            <person name="Stainier D."/>
            <person name="Suzuki M.M."/>
            <person name="Tassy O."/>
            <person name="Takatori N."/>
            <person name="Tokuoka M."/>
            <person name="Yagi K."/>
            <person name="Yoshizaki F."/>
            <person name="Wada S."/>
            <person name="Zhang C."/>
            <person name="Hyatt P.D."/>
            <person name="Larimer F."/>
            <person name="Detter C."/>
            <person name="Doggett N."/>
            <person name="Glavina T."/>
            <person name="Hawkins T."/>
            <person name="Richardson P."/>
            <person name="Lucas S."/>
            <person name="Kohara Y."/>
            <person name="Levine M."/>
            <person name="Satoh N."/>
            <person name="Rokhsar D.S."/>
        </authorList>
    </citation>
    <scope>NUCLEOTIDE SEQUENCE [LARGE SCALE GENOMIC DNA]</scope>
</reference>
<reference evidence="1" key="3">
    <citation type="submission" date="2025-08" db="UniProtKB">
        <authorList>
            <consortium name="Ensembl"/>
        </authorList>
    </citation>
    <scope>IDENTIFICATION</scope>
</reference>
<evidence type="ECO:0000313" key="1">
    <source>
        <dbReference type="Ensembl" id="ENSCINP00000030392.1"/>
    </source>
</evidence>
<proteinExistence type="predicted"/>
<dbReference type="InParanoid" id="H2XL60"/>
<dbReference type="Ensembl" id="ENSCINT00000035545.1">
    <property type="protein sequence ID" value="ENSCINP00000030392.1"/>
    <property type="gene ID" value="ENSCING00000022172.1"/>
</dbReference>
<reference evidence="1" key="2">
    <citation type="journal article" date="2008" name="Genome Biol.">
        <title>Improved genome assembly and evidence-based global gene model set for the chordate Ciona intestinalis: new insight into intron and operon populations.</title>
        <authorList>
            <person name="Satou Y."/>
            <person name="Mineta K."/>
            <person name="Ogasawara M."/>
            <person name="Sasakura Y."/>
            <person name="Shoguchi E."/>
            <person name="Ueno K."/>
            <person name="Yamada L."/>
            <person name="Matsumoto J."/>
            <person name="Wasserscheid J."/>
            <person name="Dewar K."/>
            <person name="Wiley G.B."/>
            <person name="Macmil S.L."/>
            <person name="Roe B.A."/>
            <person name="Zeller R.W."/>
            <person name="Hastings K.E."/>
            <person name="Lemaire P."/>
            <person name="Lindquist E."/>
            <person name="Endo T."/>
            <person name="Hotta K."/>
            <person name="Inaba K."/>
        </authorList>
    </citation>
    <scope>NUCLEOTIDE SEQUENCE [LARGE SCALE GENOMIC DNA]</scope>
    <source>
        <strain evidence="1">wild type</strain>
    </source>
</reference>
<dbReference type="EMBL" id="EAAA01000368">
    <property type="status" value="NOT_ANNOTATED_CDS"/>
    <property type="molecule type" value="Genomic_DNA"/>
</dbReference>
<organism evidence="1 2">
    <name type="scientific">Ciona intestinalis</name>
    <name type="common">Transparent sea squirt</name>
    <name type="synonym">Ascidia intestinalis</name>
    <dbReference type="NCBI Taxonomy" id="7719"/>
    <lineage>
        <taxon>Eukaryota</taxon>
        <taxon>Metazoa</taxon>
        <taxon>Chordata</taxon>
        <taxon>Tunicata</taxon>
        <taxon>Ascidiacea</taxon>
        <taxon>Phlebobranchia</taxon>
        <taxon>Cionidae</taxon>
        <taxon>Ciona</taxon>
    </lineage>
</organism>
<protein>
    <submittedName>
        <fullName evidence="1">Uncharacterized protein</fullName>
    </submittedName>
</protein>
<dbReference type="HOGENOM" id="CLU_1900885_0_0_1"/>
<dbReference type="Proteomes" id="UP000008144">
    <property type="component" value="Chromosome 1"/>
</dbReference>
<dbReference type="AlphaFoldDB" id="H2XL60"/>
<accession>H2XL60</accession>